<feature type="repeat" description="TPR" evidence="1">
    <location>
        <begin position="923"/>
        <end position="956"/>
    </location>
</feature>
<evidence type="ECO:0000259" key="2">
    <source>
        <dbReference type="SMART" id="SM01043"/>
    </source>
</evidence>
<dbReference type="RefSeq" id="WP_171418060.1">
    <property type="nucleotide sequence ID" value="NZ_JABFJW010000194.1"/>
</dbReference>
<dbReference type="EMBL" id="JABFJW010000194">
    <property type="protein sequence ID" value="NOK11956.1"/>
    <property type="molecule type" value="Genomic_DNA"/>
</dbReference>
<dbReference type="Gene3D" id="3.40.50.300">
    <property type="entry name" value="P-loop containing nucleotide triphosphate hydrolases"/>
    <property type="match status" value="1"/>
</dbReference>
<keyword evidence="1" id="KW-0802">TPR repeat</keyword>
<name>A0A7Y4JVJ2_9BACT</name>
<comment type="caution">
    <text evidence="3">The sequence shown here is derived from an EMBL/GenBank/DDBJ whole genome shotgun (WGS) entry which is preliminary data.</text>
</comment>
<dbReference type="PANTHER" id="PTHR47691:SF3">
    <property type="entry name" value="HTH-TYPE TRANSCRIPTIONAL REGULATOR RV0890C-RELATED"/>
    <property type="match status" value="1"/>
</dbReference>
<dbReference type="InterPro" id="IPR019734">
    <property type="entry name" value="TPR_rpt"/>
</dbReference>
<dbReference type="InterPro" id="IPR005158">
    <property type="entry name" value="BTAD"/>
</dbReference>
<accession>A0A7Y4JVJ2</accession>
<dbReference type="AlphaFoldDB" id="A0A7Y4JVJ2"/>
<protein>
    <submittedName>
        <fullName evidence="3">Tetratricopeptide repeat protein</fullName>
    </submittedName>
</protein>
<dbReference type="SUPFAM" id="SSF48452">
    <property type="entry name" value="TPR-like"/>
    <property type="match status" value="3"/>
</dbReference>
<dbReference type="Pfam" id="PF13424">
    <property type="entry name" value="TPR_12"/>
    <property type="match status" value="2"/>
</dbReference>
<dbReference type="PANTHER" id="PTHR47691">
    <property type="entry name" value="REGULATOR-RELATED"/>
    <property type="match status" value="1"/>
</dbReference>
<dbReference type="InterPro" id="IPR036388">
    <property type="entry name" value="WH-like_DNA-bd_sf"/>
</dbReference>
<dbReference type="SUPFAM" id="SSF52540">
    <property type="entry name" value="P-loop containing nucleoside triphosphate hydrolases"/>
    <property type="match status" value="1"/>
</dbReference>
<dbReference type="Pfam" id="PF13401">
    <property type="entry name" value="AAA_22"/>
    <property type="match status" value="1"/>
</dbReference>
<dbReference type="SMART" id="SM00028">
    <property type="entry name" value="TPR"/>
    <property type="match status" value="5"/>
</dbReference>
<evidence type="ECO:0000313" key="3">
    <source>
        <dbReference type="EMBL" id="NOK11956.1"/>
    </source>
</evidence>
<dbReference type="Gene3D" id="1.25.40.10">
    <property type="entry name" value="Tetratricopeptide repeat domain"/>
    <property type="match status" value="2"/>
</dbReference>
<proteinExistence type="predicted"/>
<dbReference type="GO" id="GO:0016887">
    <property type="term" value="F:ATP hydrolysis activity"/>
    <property type="evidence" value="ECO:0007669"/>
    <property type="project" value="InterPro"/>
</dbReference>
<dbReference type="Proteomes" id="UP000528460">
    <property type="component" value="Unassembled WGS sequence"/>
</dbReference>
<dbReference type="InterPro" id="IPR049945">
    <property type="entry name" value="AAA_22"/>
</dbReference>
<evidence type="ECO:0000313" key="4">
    <source>
        <dbReference type="Proteomes" id="UP000528460"/>
    </source>
</evidence>
<dbReference type="SMART" id="SM01043">
    <property type="entry name" value="BTAD"/>
    <property type="match status" value="1"/>
</dbReference>
<dbReference type="Pfam" id="PF03704">
    <property type="entry name" value="BTAD"/>
    <property type="match status" value="1"/>
</dbReference>
<dbReference type="InterPro" id="IPR011990">
    <property type="entry name" value="TPR-like_helical_dom_sf"/>
</dbReference>
<dbReference type="PROSITE" id="PS50005">
    <property type="entry name" value="TPR"/>
    <property type="match status" value="1"/>
</dbReference>
<gene>
    <name evidence="3" type="ORF">HNS30_23230</name>
</gene>
<dbReference type="PRINTS" id="PR00364">
    <property type="entry name" value="DISEASERSIST"/>
</dbReference>
<feature type="domain" description="Bacterial transcriptional activator" evidence="2">
    <location>
        <begin position="97"/>
        <end position="248"/>
    </location>
</feature>
<sequence>MPSVMLHLLGLPRVEREGAAVAPLRHKSLALLTYVALTRRRHERALLSGLLWPEHEPARARASLRTALWELLQVLGADVLEVERDTVALRDGAPVWVDVQRFEQLHAACAPRPESVLRQGREEELTEAAALYRGELLQGVRLKGCEDLEAWRQAQTAHLRSALGDVLRWLAEAHASQGRFALALPFARRRVACEPFDEQAHALVMRLLAWSGARAEALRHYEQLCATLSAELGVAPGEECARLHAELSQGHPPPAPGAREARVSVPLPAELPAPVTALVGREPALALLARRLADPGCRVLTLTGPGGVGKTQLALEAARRHAPLCRDGARWVSLRAVTAPALLASAIADALALPPEGASPPLARLREHLRTRALLLVLDGAEHLAHAAAPLSELVEGAPGVQLLITSRERLDLRGEWAFPVGGLPCPAGVEETDAVALFVAAARRAVEGFTLLDEHRAGVARICRAVEGLPLGLELAAAWVRHFPPGEIAAQLERDLDFLAGPRDAPEQQRSLRASFTHSWRLLGEDERQALARLSVFHNPATLADVAEVTGASLAVLAPLLDKCLARRTPEGRYALHALIRQYAAEHLRAAPEEERRVHQRHARGYLAKVEHASGPCALERDDLRAAFRTAVAQGDWALLARTLAGYCDFHERLGHLQELEAALAEAAGAARRADVAPALSGRLLARQARCALELGALSRAEALAAEGLRVLRVANAPRELGEALLTAGRVALLQGHPSAARWCFRGSLSLATARGDRHARATAMSHLAEVALLQGDAARARRLLGRGLGLLRLLGDPREVAAVLGTLGDILCREGDLEAARATFRDGLQLARKAANARGTALLLGQLGRALARGGEREEARRSHEEGLALARAASLPEAEAEALYGLGVLARLEERHGEARSLLLEGLSLRHRLGVRQGVAESLRELGRVAARTGELEEARRCFQAALDTALELGTASSALETLVDLATLRGPPPPGTPLWDGLAFLVTLPGLEAEARERARHLLGPGTGPLPARTRRPPPLSAVVARLVESLAASAPCHPGGHSGNIFQRSP</sequence>
<dbReference type="InterPro" id="IPR027417">
    <property type="entry name" value="P-loop_NTPase"/>
</dbReference>
<reference evidence="3 4" key="1">
    <citation type="submission" date="2020-05" db="EMBL/GenBank/DDBJ databases">
        <authorList>
            <person name="Whitworth D."/>
        </authorList>
    </citation>
    <scope>NUCLEOTIDE SEQUENCE [LARGE SCALE GENOMIC DNA]</scope>
    <source>
        <strain evidence="3 4">CA046A</strain>
    </source>
</reference>
<dbReference type="Gene3D" id="1.10.10.10">
    <property type="entry name" value="Winged helix-like DNA-binding domain superfamily/Winged helix DNA-binding domain"/>
    <property type="match status" value="1"/>
</dbReference>
<evidence type="ECO:0000256" key="1">
    <source>
        <dbReference type="PROSITE-ProRule" id="PRU00339"/>
    </source>
</evidence>
<organism evidence="3 4">
    <name type="scientific">Corallococcus exercitus</name>
    <dbReference type="NCBI Taxonomy" id="2316736"/>
    <lineage>
        <taxon>Bacteria</taxon>
        <taxon>Pseudomonadati</taxon>
        <taxon>Myxococcota</taxon>
        <taxon>Myxococcia</taxon>
        <taxon>Myxococcales</taxon>
        <taxon>Cystobacterineae</taxon>
        <taxon>Myxococcaceae</taxon>
        <taxon>Corallococcus</taxon>
    </lineage>
</organism>